<feature type="compositionally biased region" description="Basic and acidic residues" evidence="6">
    <location>
        <begin position="39"/>
        <end position="52"/>
    </location>
</feature>
<dbReference type="PATRIC" id="fig|1230454.4.peg.2211"/>
<evidence type="ECO:0000256" key="5">
    <source>
        <dbReference type="HAMAP-Rule" id="MF_00209"/>
    </source>
</evidence>
<comment type="cofactor">
    <cofactor evidence="1 5">
        <name>Mg(2+)</name>
        <dbReference type="ChEBI" id="CHEBI:18420"/>
    </cofactor>
</comment>
<comment type="subcellular location">
    <subcellularLocation>
        <location evidence="5">Cytoplasm</location>
    </subcellularLocation>
</comment>
<dbReference type="GO" id="GO:0005737">
    <property type="term" value="C:cytoplasm"/>
    <property type="evidence" value="ECO:0007669"/>
    <property type="project" value="UniProtKB-SubCell"/>
</dbReference>
<comment type="subunit">
    <text evidence="5">Homohexamer.</text>
</comment>
<feature type="binding site" evidence="5">
    <location>
        <position position="99"/>
    </location>
    <ligand>
        <name>substrate</name>
    </ligand>
</feature>
<feature type="binding site" evidence="5">
    <location>
        <position position="85"/>
    </location>
    <ligand>
        <name>substrate</name>
    </ligand>
</feature>
<reference evidence="7 8" key="1">
    <citation type="journal article" date="2014" name="PLoS Genet.">
        <title>Phylogenetically driven sequencing of extremely halophilic archaea reveals strategies for static and dynamic osmo-response.</title>
        <authorList>
            <person name="Becker E.A."/>
            <person name="Seitzer P.M."/>
            <person name="Tritt A."/>
            <person name="Larsen D."/>
            <person name="Krusor M."/>
            <person name="Yao A.I."/>
            <person name="Wu D."/>
            <person name="Madern D."/>
            <person name="Eisen J.A."/>
            <person name="Darling A.E."/>
            <person name="Facciotti M.T."/>
        </authorList>
    </citation>
    <scope>NUCLEOTIDE SEQUENCE [LARGE SCALE GENOMIC DNA]</scope>
    <source>
        <strain evidence="7 8">JCM 13560</strain>
    </source>
</reference>
<keyword evidence="4 5" id="KW-0460">Magnesium</keyword>
<comment type="similarity">
    <text evidence="5">Belongs to the PPase family.</text>
</comment>
<dbReference type="EMBL" id="AOJI01000026">
    <property type="protein sequence ID" value="EMA66561.1"/>
    <property type="molecule type" value="Genomic_DNA"/>
</dbReference>
<dbReference type="Gene3D" id="3.90.80.10">
    <property type="entry name" value="Inorganic pyrophosphatase"/>
    <property type="match status" value="1"/>
</dbReference>
<gene>
    <name evidence="5" type="primary">ppa</name>
    <name evidence="7" type="ORF">C461_10988</name>
</gene>
<evidence type="ECO:0000256" key="3">
    <source>
        <dbReference type="ARBA" id="ARBA00022801"/>
    </source>
</evidence>
<evidence type="ECO:0000313" key="8">
    <source>
        <dbReference type="Proteomes" id="UP000011575"/>
    </source>
</evidence>
<evidence type="ECO:0000256" key="2">
    <source>
        <dbReference type="ARBA" id="ARBA00022723"/>
    </source>
</evidence>
<comment type="catalytic activity">
    <reaction evidence="5">
        <text>diphosphate + H2O = 2 phosphate + H(+)</text>
        <dbReference type="Rhea" id="RHEA:24576"/>
        <dbReference type="ChEBI" id="CHEBI:15377"/>
        <dbReference type="ChEBI" id="CHEBI:15378"/>
        <dbReference type="ChEBI" id="CHEBI:33019"/>
        <dbReference type="ChEBI" id="CHEBI:43474"/>
        <dbReference type="EC" id="3.6.1.1"/>
    </reaction>
</comment>
<feature type="binding site" evidence="5">
    <location>
        <position position="121"/>
    </location>
    <ligand>
        <name>Mg(2+)</name>
        <dbReference type="ChEBI" id="CHEBI:18420"/>
        <label>1</label>
    </ligand>
</feature>
<evidence type="ECO:0000256" key="1">
    <source>
        <dbReference type="ARBA" id="ARBA00001946"/>
    </source>
</evidence>
<feature type="binding site" evidence="5">
    <location>
        <position position="158"/>
    </location>
    <ligand>
        <name>Mg(2+)</name>
        <dbReference type="ChEBI" id="CHEBI:18420"/>
        <label>1</label>
    </ligand>
</feature>
<comment type="function">
    <text evidence="5">Catalyzes the hydrolysis of inorganic pyrophosphate (PPi) forming two phosphate ions.</text>
</comment>
<feature type="region of interest" description="Disordered" evidence="6">
    <location>
        <begin position="32"/>
        <end position="55"/>
    </location>
</feature>
<dbReference type="AlphaFoldDB" id="M0P961"/>
<keyword evidence="3 5" id="KW-0378">Hydrolase</keyword>
<dbReference type="InterPro" id="IPR008162">
    <property type="entry name" value="Pyrophosphatase"/>
</dbReference>
<dbReference type="EC" id="3.6.1.1" evidence="5"/>
<keyword evidence="2 5" id="KW-0479">Metal-binding</keyword>
<dbReference type="HAMAP" id="MF_00209">
    <property type="entry name" value="Inorganic_PPase"/>
    <property type="match status" value="1"/>
</dbReference>
<comment type="caution">
    <text evidence="7">The sequence shown here is derived from an EMBL/GenBank/DDBJ whole genome shotgun (WGS) entry which is preliminary data.</text>
</comment>
<feature type="binding site" evidence="5">
    <location>
        <position position="195"/>
    </location>
    <ligand>
        <name>substrate</name>
    </ligand>
</feature>
<evidence type="ECO:0000313" key="7">
    <source>
        <dbReference type="EMBL" id="EMA66561.1"/>
    </source>
</evidence>
<dbReference type="GO" id="GO:0004427">
    <property type="term" value="F:inorganic diphosphate phosphatase activity"/>
    <property type="evidence" value="ECO:0007669"/>
    <property type="project" value="UniProtKB-UniRule"/>
</dbReference>
<dbReference type="Pfam" id="PF00719">
    <property type="entry name" value="Pyrophosphatase"/>
    <property type="match status" value="1"/>
</dbReference>
<accession>M0P961</accession>
<dbReference type="GO" id="GO:0000287">
    <property type="term" value="F:magnesium ion binding"/>
    <property type="evidence" value="ECO:0007669"/>
    <property type="project" value="UniProtKB-UniRule"/>
</dbReference>
<feature type="binding site" evidence="5">
    <location>
        <position position="111"/>
    </location>
    <ligand>
        <name>substrate</name>
    </ligand>
</feature>
<feature type="binding site" evidence="5">
    <location>
        <position position="126"/>
    </location>
    <ligand>
        <name>Mg(2+)</name>
        <dbReference type="ChEBI" id="CHEBI:18420"/>
        <label>2</label>
    </ligand>
</feature>
<dbReference type="GO" id="GO:0006796">
    <property type="term" value="P:phosphate-containing compound metabolic process"/>
    <property type="evidence" value="ECO:0007669"/>
    <property type="project" value="InterPro"/>
</dbReference>
<dbReference type="SUPFAM" id="SSF50324">
    <property type="entry name" value="Inorganic pyrophosphatase"/>
    <property type="match status" value="1"/>
</dbReference>
<dbReference type="Proteomes" id="UP000011575">
    <property type="component" value="Unassembled WGS sequence"/>
</dbReference>
<dbReference type="CDD" id="cd00412">
    <property type="entry name" value="pyrophosphatase"/>
    <property type="match status" value="1"/>
</dbReference>
<keyword evidence="5" id="KW-0963">Cytoplasm</keyword>
<protein>
    <recommendedName>
        <fullName evidence="5">Inorganic pyrophosphatase</fullName>
        <ecNumber evidence="5">3.6.1.1</ecNumber>
    </recommendedName>
    <alternativeName>
        <fullName evidence="5">Pyrophosphate phospho-hydrolase</fullName>
        <shortName evidence="5">PPase</shortName>
    </alternativeName>
</protein>
<dbReference type="PANTHER" id="PTHR10286">
    <property type="entry name" value="INORGANIC PYROPHOSPHATASE"/>
    <property type="match status" value="1"/>
</dbReference>
<evidence type="ECO:0000256" key="4">
    <source>
        <dbReference type="ARBA" id="ARBA00022842"/>
    </source>
</evidence>
<name>M0P961_9EURY</name>
<organism evidence="7 8">
    <name type="scientific">Halorubrum aidingense JCM 13560</name>
    <dbReference type="NCBI Taxonomy" id="1230454"/>
    <lineage>
        <taxon>Archaea</taxon>
        <taxon>Methanobacteriati</taxon>
        <taxon>Methanobacteriota</taxon>
        <taxon>Stenosarchaea group</taxon>
        <taxon>Halobacteria</taxon>
        <taxon>Halobacteriales</taxon>
        <taxon>Haloferacaceae</taxon>
        <taxon>Halorubrum</taxon>
    </lineage>
</organism>
<dbReference type="STRING" id="1230454.C461_10988"/>
<proteinExistence type="inferred from homology"/>
<evidence type="ECO:0000256" key="6">
    <source>
        <dbReference type="SAM" id="MobiDB-lite"/>
    </source>
</evidence>
<feature type="binding site" evidence="5">
    <location>
        <position position="126"/>
    </location>
    <ligand>
        <name>Mg(2+)</name>
        <dbReference type="ChEBI" id="CHEBI:18420"/>
        <label>1</label>
    </ligand>
</feature>
<dbReference type="InterPro" id="IPR036649">
    <property type="entry name" value="Pyrophosphatase_sf"/>
</dbReference>
<sequence length="244" mass="26689">MADDRSGLSPSGPRRSFLAGVGSLAGLSTVERAAASADGEAHANHDESDPMNHDPVNLIDGVEQHDNFPKTATVVDEIPKGEQIKYEYRKEIPGFILDRALYSSVVYPGDYGFFARTAGGDGDPLDFLALTDDGLFTGCVFDLRPVAVIRMTDTGETDDKIIGVPADDPRFDHIEGRGDIPEHHQDVVEEFFRTYKNLEPDDAEVVIEGWDTRGAAYDILEEGHQKWRDLQRGNGNGKVAGENA</sequence>
<dbReference type="PROSITE" id="PS51318">
    <property type="entry name" value="TAT"/>
    <property type="match status" value="1"/>
</dbReference>
<dbReference type="RefSeq" id="WP_008001189.1">
    <property type="nucleotide sequence ID" value="NZ_AOJI01000026.1"/>
</dbReference>
<dbReference type="InterPro" id="IPR006311">
    <property type="entry name" value="TAT_signal"/>
</dbReference>
<keyword evidence="8" id="KW-1185">Reference proteome</keyword>